<evidence type="ECO:0000256" key="1">
    <source>
        <dbReference type="SAM" id="MobiDB-lite"/>
    </source>
</evidence>
<dbReference type="Pfam" id="PF08707">
    <property type="entry name" value="PriCT_2"/>
    <property type="match status" value="1"/>
</dbReference>
<gene>
    <name evidence="4" type="ORF">TSOC_007105</name>
</gene>
<keyword evidence="5" id="KW-1185">Reference proteome</keyword>
<comment type="caution">
    <text evidence="4">The sequence shown here is derived from an EMBL/GenBank/DDBJ whole genome shotgun (WGS) entry which is preliminary data.</text>
</comment>
<name>A0A2J8A1R2_9CHLO</name>
<proteinExistence type="predicted"/>
<keyword evidence="4" id="KW-0547">Nucleotide-binding</keyword>
<dbReference type="OrthoDB" id="539213at2759"/>
<keyword evidence="4" id="KW-0347">Helicase</keyword>
<evidence type="ECO:0000259" key="3">
    <source>
        <dbReference type="Pfam" id="PF09250"/>
    </source>
</evidence>
<evidence type="ECO:0000259" key="2">
    <source>
        <dbReference type="Pfam" id="PF08707"/>
    </source>
</evidence>
<dbReference type="GO" id="GO:0004386">
    <property type="term" value="F:helicase activity"/>
    <property type="evidence" value="ECO:0007669"/>
    <property type="project" value="UniProtKB-KW"/>
</dbReference>
<reference evidence="4 5" key="1">
    <citation type="journal article" date="2017" name="Mol. Biol. Evol.">
        <title>The 4-celled Tetrabaena socialis nuclear genome reveals the essential components for genetic control of cell number at the origin of multicellularity in the volvocine lineage.</title>
        <authorList>
            <person name="Featherston J."/>
            <person name="Arakaki Y."/>
            <person name="Hanschen E.R."/>
            <person name="Ferris P.J."/>
            <person name="Michod R.E."/>
            <person name="Olson B.J.S.C."/>
            <person name="Nozaki H."/>
            <person name="Durand P.M."/>
        </authorList>
    </citation>
    <scope>NUCLEOTIDE SEQUENCE [LARGE SCALE GENOMIC DNA]</scope>
    <source>
        <strain evidence="4 5">NIES-571</strain>
    </source>
</reference>
<evidence type="ECO:0000313" key="5">
    <source>
        <dbReference type="Proteomes" id="UP000236333"/>
    </source>
</evidence>
<dbReference type="InterPro" id="IPR015330">
    <property type="entry name" value="DNA_primase/pol_bifunc_N"/>
</dbReference>
<protein>
    <submittedName>
        <fullName evidence="4">Putative helicase</fullName>
    </submittedName>
</protein>
<feature type="compositionally biased region" description="Low complexity" evidence="1">
    <location>
        <begin position="190"/>
        <end position="212"/>
    </location>
</feature>
<dbReference type="EMBL" id="PGGS01000235">
    <property type="protein sequence ID" value="PNH06469.1"/>
    <property type="molecule type" value="Genomic_DNA"/>
</dbReference>
<dbReference type="Pfam" id="PF09250">
    <property type="entry name" value="Prim-Pol"/>
    <property type="match status" value="1"/>
</dbReference>
<keyword evidence="4" id="KW-0067">ATP-binding</keyword>
<dbReference type="Proteomes" id="UP000236333">
    <property type="component" value="Unassembled WGS sequence"/>
</dbReference>
<feature type="domain" description="Primase C-terminal 2" evidence="2">
    <location>
        <begin position="223"/>
        <end position="299"/>
    </location>
</feature>
<evidence type="ECO:0000313" key="4">
    <source>
        <dbReference type="EMBL" id="PNH06469.1"/>
    </source>
</evidence>
<feature type="non-terminal residue" evidence="4">
    <location>
        <position position="369"/>
    </location>
</feature>
<organism evidence="4 5">
    <name type="scientific">Tetrabaena socialis</name>
    <dbReference type="NCBI Taxonomy" id="47790"/>
    <lineage>
        <taxon>Eukaryota</taxon>
        <taxon>Viridiplantae</taxon>
        <taxon>Chlorophyta</taxon>
        <taxon>core chlorophytes</taxon>
        <taxon>Chlorophyceae</taxon>
        <taxon>CS clade</taxon>
        <taxon>Chlamydomonadales</taxon>
        <taxon>Tetrabaenaceae</taxon>
        <taxon>Tetrabaena</taxon>
    </lineage>
</organism>
<dbReference type="GO" id="GO:0016817">
    <property type="term" value="F:hydrolase activity, acting on acid anhydrides"/>
    <property type="evidence" value="ECO:0007669"/>
    <property type="project" value="InterPro"/>
</dbReference>
<sequence length="369" mass="41467">MVATAMSRVNVDGDLRRLEEWLLREYPADLIMPVKAGTKQPVKAHKNGKWTWEEYRAFMSLPKDVDIGILLRDLCVVDFDDEDTAVAFEKAFPELLEAPKENTRKGCHYFFRRPDYADAEGYFDGARQHSELPVDFKSVCSTGTSGLVCVCPSSHKRWVRPPWAHAPQEISRALLSRVAAGFPPQKSKKQLSLSSPGPSPGPSRGLSAGPSRRLQPDIEEVLQLLALLARGRADSYETWVQVGWCLHNIAGRSSDASRLLTAWKDFSKLSSKYKEGECQELWPKMADEGLGLGTLHMWAKQDSPYEYKGLVNSRVHEEIAHCDGSHNQIARITHALLKGRFVCATPDSKLWFEFTGTLWTADAECVHLR</sequence>
<dbReference type="AlphaFoldDB" id="A0A2J8A1R2"/>
<dbReference type="InterPro" id="IPR014819">
    <property type="entry name" value="PriCT_2"/>
</dbReference>
<feature type="domain" description="DNA primase/polymerase bifunctional N-terminal" evidence="3">
    <location>
        <begin position="31"/>
        <end position="168"/>
    </location>
</feature>
<accession>A0A2J8A1R2</accession>
<feature type="region of interest" description="Disordered" evidence="1">
    <location>
        <begin position="183"/>
        <end position="212"/>
    </location>
</feature>
<keyword evidence="4" id="KW-0378">Hydrolase</keyword>